<dbReference type="SMART" id="SM00388">
    <property type="entry name" value="HisKA"/>
    <property type="match status" value="1"/>
</dbReference>
<dbReference type="SUPFAM" id="SSF55874">
    <property type="entry name" value="ATPase domain of HSP90 chaperone/DNA topoisomerase II/histidine kinase"/>
    <property type="match status" value="1"/>
</dbReference>
<evidence type="ECO:0000259" key="6">
    <source>
        <dbReference type="PROSITE" id="PS50113"/>
    </source>
</evidence>
<dbReference type="STRING" id="1121449.SAMN02745704_01454"/>
<dbReference type="InterPro" id="IPR035965">
    <property type="entry name" value="PAS-like_dom_sf"/>
</dbReference>
<dbReference type="InterPro" id="IPR036890">
    <property type="entry name" value="HATPase_C_sf"/>
</dbReference>
<keyword evidence="3" id="KW-0597">Phosphoprotein</keyword>
<dbReference type="RefSeq" id="WP_200806775.1">
    <property type="nucleotide sequence ID" value="NZ_FUYC01000005.1"/>
</dbReference>
<protein>
    <recommendedName>
        <fullName evidence="2">histidine kinase</fullName>
        <ecNumber evidence="2">2.7.13.3</ecNumber>
    </recommendedName>
</protein>
<dbReference type="NCBIfam" id="TIGR00229">
    <property type="entry name" value="sensory_box"/>
    <property type="match status" value="1"/>
</dbReference>
<dbReference type="PANTHER" id="PTHR43065">
    <property type="entry name" value="SENSOR HISTIDINE KINASE"/>
    <property type="match status" value="1"/>
</dbReference>
<evidence type="ECO:0000313" key="8">
    <source>
        <dbReference type="Proteomes" id="UP000190027"/>
    </source>
</evidence>
<keyword evidence="8" id="KW-1185">Reference proteome</keyword>
<evidence type="ECO:0000259" key="5">
    <source>
        <dbReference type="PROSITE" id="PS50109"/>
    </source>
</evidence>
<dbReference type="EMBL" id="FUYC01000005">
    <property type="protein sequence ID" value="SKA81817.1"/>
    <property type="molecule type" value="Genomic_DNA"/>
</dbReference>
<dbReference type="AlphaFoldDB" id="A0A1T4WXE9"/>
<feature type="domain" description="Histidine kinase" evidence="5">
    <location>
        <begin position="450"/>
        <end position="673"/>
    </location>
</feature>
<dbReference type="SUPFAM" id="SSF47384">
    <property type="entry name" value="Homodimeric domain of signal transducing histidine kinase"/>
    <property type="match status" value="1"/>
</dbReference>
<dbReference type="Gene3D" id="1.10.287.130">
    <property type="match status" value="1"/>
</dbReference>
<gene>
    <name evidence="7" type="ORF">SAMN02745704_01454</name>
</gene>
<dbReference type="InterPro" id="IPR004358">
    <property type="entry name" value="Sig_transdc_His_kin-like_C"/>
</dbReference>
<evidence type="ECO:0000256" key="3">
    <source>
        <dbReference type="ARBA" id="ARBA00022553"/>
    </source>
</evidence>
<keyword evidence="4" id="KW-0175">Coiled coil</keyword>
<dbReference type="InterPro" id="IPR000700">
    <property type="entry name" value="PAS-assoc_C"/>
</dbReference>
<dbReference type="PROSITE" id="PS50113">
    <property type="entry name" value="PAC"/>
    <property type="match status" value="1"/>
</dbReference>
<accession>A0A1T4WXE9</accession>
<dbReference type="InterPro" id="IPR003594">
    <property type="entry name" value="HATPase_dom"/>
</dbReference>
<dbReference type="SMART" id="SM00387">
    <property type="entry name" value="HATPase_c"/>
    <property type="match status" value="1"/>
</dbReference>
<evidence type="ECO:0000256" key="4">
    <source>
        <dbReference type="SAM" id="Coils"/>
    </source>
</evidence>
<dbReference type="InterPro" id="IPR005467">
    <property type="entry name" value="His_kinase_dom"/>
</dbReference>
<feature type="coiled-coil region" evidence="4">
    <location>
        <begin position="296"/>
        <end position="323"/>
    </location>
</feature>
<evidence type="ECO:0000256" key="1">
    <source>
        <dbReference type="ARBA" id="ARBA00000085"/>
    </source>
</evidence>
<reference evidence="7 8" key="1">
    <citation type="submission" date="2017-02" db="EMBL/GenBank/DDBJ databases">
        <authorList>
            <person name="Peterson S.W."/>
        </authorList>
    </citation>
    <scope>NUCLEOTIDE SEQUENCE [LARGE SCALE GENOMIC DNA]</scope>
    <source>
        <strain evidence="7 8">DSM 16080</strain>
    </source>
</reference>
<dbReference type="CDD" id="cd00082">
    <property type="entry name" value="HisKA"/>
    <property type="match status" value="1"/>
</dbReference>
<dbReference type="CDD" id="cd00130">
    <property type="entry name" value="PAS"/>
    <property type="match status" value="1"/>
</dbReference>
<dbReference type="PANTHER" id="PTHR43065:SF42">
    <property type="entry name" value="TWO-COMPONENT SENSOR PPRA"/>
    <property type="match status" value="1"/>
</dbReference>
<dbReference type="InterPro" id="IPR000014">
    <property type="entry name" value="PAS"/>
</dbReference>
<dbReference type="Pfam" id="PF02518">
    <property type="entry name" value="HATPase_c"/>
    <property type="match status" value="1"/>
</dbReference>
<evidence type="ECO:0000256" key="2">
    <source>
        <dbReference type="ARBA" id="ARBA00012438"/>
    </source>
</evidence>
<dbReference type="PROSITE" id="PS50109">
    <property type="entry name" value="HIS_KIN"/>
    <property type="match status" value="1"/>
</dbReference>
<dbReference type="PRINTS" id="PR00344">
    <property type="entry name" value="BCTRLSENSOR"/>
</dbReference>
<evidence type="ECO:0000313" key="7">
    <source>
        <dbReference type="EMBL" id="SKA81817.1"/>
    </source>
</evidence>
<dbReference type="InterPro" id="IPR003661">
    <property type="entry name" value="HisK_dim/P_dom"/>
</dbReference>
<feature type="domain" description="PAC" evidence="6">
    <location>
        <begin position="380"/>
        <end position="437"/>
    </location>
</feature>
<dbReference type="Proteomes" id="UP000190027">
    <property type="component" value="Unassembled WGS sequence"/>
</dbReference>
<comment type="catalytic activity">
    <reaction evidence="1">
        <text>ATP + protein L-histidine = ADP + protein N-phospho-L-histidine.</text>
        <dbReference type="EC" id="2.7.13.3"/>
    </reaction>
</comment>
<organism evidence="7 8">
    <name type="scientific">Paucidesulfovibrio gracilis DSM 16080</name>
    <dbReference type="NCBI Taxonomy" id="1121449"/>
    <lineage>
        <taxon>Bacteria</taxon>
        <taxon>Pseudomonadati</taxon>
        <taxon>Thermodesulfobacteriota</taxon>
        <taxon>Desulfovibrionia</taxon>
        <taxon>Desulfovibrionales</taxon>
        <taxon>Desulfovibrionaceae</taxon>
        <taxon>Paucidesulfovibrio</taxon>
    </lineage>
</organism>
<dbReference type="EC" id="2.7.13.3" evidence="2"/>
<sequence length="698" mass="76485">MRVISRLRFRSKLILGITAIVVCTTLGLTPLVARMTATALLDESKKRGAALAESLAARAVDPLLSGDLLRLKNMVDEAEDLGEEVVYAFILDQTGYVLAQTFQGGFPVDLLAANRAGPDAKARIQLLESDQGRIDDFAASVRVGGADFGEVRLGLSRKPIQGRVNRLILTMGTLSAGGLALAIALSTVFANKVTSRIGRLREHAEDMVKGDLDLHSAPPAKRNCWEIMDCGLKACPAYGDTDRRCWYLAGTQCPQCRSGEESAGRDSCRNCPVYRENAGDEIQDLAETFDAMALSLKAYIGELKEAERVLSNQERLMRTILNVTPDLVSLVDTRMVYQAANTAFAAFVQRDVRDIRGKTDFDIFPEHQAEQRHLESRDILATGRRLDRQDWIDSPQGPRWFHTVSIPVRDQEGGITGLLRTDRDLTDLKRYQEQLIQSQKMESVGKLAGGVAHEINTPLGVVLGYAQLLMEDVEEGSQMHQDLATIAKQAKVCRKIVADLLGFSRQAESEKREMCFNNSVMEAVSLVRHTFEMDKVTIEERLDDRMPIIYGDPEKLKQVWINLLNNARDAMASGGKIVVKTVLDTPAQKVTLWLADTGTGIGKEDIRQIFDPFFTTKPVGKGTGLGLSVSFGIIEDHGGEIHVESPAPEEFAISDSSGTGPGTVFIVDLPLDHESMVEAGSPAIKDEMEATPATTEGG</sequence>
<name>A0A1T4WXE9_9BACT</name>
<dbReference type="Pfam" id="PF00512">
    <property type="entry name" value="HisKA"/>
    <property type="match status" value="1"/>
</dbReference>
<dbReference type="InterPro" id="IPR013656">
    <property type="entry name" value="PAS_4"/>
</dbReference>
<proteinExistence type="predicted"/>
<dbReference type="Pfam" id="PF08448">
    <property type="entry name" value="PAS_4"/>
    <property type="match status" value="1"/>
</dbReference>
<dbReference type="Gene3D" id="3.30.450.20">
    <property type="entry name" value="PAS domain"/>
    <property type="match status" value="1"/>
</dbReference>
<dbReference type="SUPFAM" id="SSF55785">
    <property type="entry name" value="PYP-like sensor domain (PAS domain)"/>
    <property type="match status" value="1"/>
</dbReference>
<dbReference type="GO" id="GO:0000155">
    <property type="term" value="F:phosphorelay sensor kinase activity"/>
    <property type="evidence" value="ECO:0007669"/>
    <property type="project" value="InterPro"/>
</dbReference>
<dbReference type="InterPro" id="IPR036097">
    <property type="entry name" value="HisK_dim/P_sf"/>
</dbReference>
<dbReference type="Gene3D" id="3.30.565.10">
    <property type="entry name" value="Histidine kinase-like ATPase, C-terminal domain"/>
    <property type="match status" value="1"/>
</dbReference>